<organism evidence="1 2">
    <name type="scientific">Candidatus Roizmanbacteria bacterium RIFOXYA1_FULL_41_12</name>
    <dbReference type="NCBI Taxonomy" id="1802082"/>
    <lineage>
        <taxon>Bacteria</taxon>
        <taxon>Candidatus Roizmaniibacteriota</taxon>
    </lineage>
</organism>
<proteinExistence type="predicted"/>
<dbReference type="GO" id="GO:0016884">
    <property type="term" value="F:carbon-nitrogen ligase activity, with glutamine as amido-N-donor"/>
    <property type="evidence" value="ECO:0007669"/>
    <property type="project" value="InterPro"/>
</dbReference>
<dbReference type="SUPFAM" id="SSF89095">
    <property type="entry name" value="GatB/YqeY motif"/>
    <property type="match status" value="1"/>
</dbReference>
<dbReference type="Proteomes" id="UP000178450">
    <property type="component" value="Unassembled WGS sequence"/>
</dbReference>
<protein>
    <recommendedName>
        <fullName evidence="3">Glutamyl-tRNA amidotransferase</fullName>
    </recommendedName>
</protein>
<dbReference type="InterPro" id="IPR003789">
    <property type="entry name" value="Asn/Gln_tRNA_amidoTrase-B-like"/>
</dbReference>
<name>A0A1F7K9Y0_9BACT</name>
<gene>
    <name evidence="1" type="ORF">A2209_03635</name>
</gene>
<sequence length="143" mass="16103">MLNQQIKDELDQALKQQDKTKLSVLRNLWAEIKNKEIDLRKKLTDDEILLIIKKQVKAGNEAKEMFAHGGRNDLVSQNEAEIKILSQYLPAEVSEDELKTKVRAVIAEHPEITNRGQLIGFCIGKLKGLADSSRIAKLVGELS</sequence>
<evidence type="ECO:0000313" key="1">
    <source>
        <dbReference type="EMBL" id="OGK64653.1"/>
    </source>
</evidence>
<dbReference type="Gene3D" id="1.10.10.410">
    <property type="match status" value="1"/>
</dbReference>
<dbReference type="AlphaFoldDB" id="A0A1F7K9Y0"/>
<evidence type="ECO:0000313" key="2">
    <source>
        <dbReference type="Proteomes" id="UP000178450"/>
    </source>
</evidence>
<reference evidence="1 2" key="1">
    <citation type="journal article" date="2016" name="Nat. Commun.">
        <title>Thousands of microbial genomes shed light on interconnected biogeochemical processes in an aquifer system.</title>
        <authorList>
            <person name="Anantharaman K."/>
            <person name="Brown C.T."/>
            <person name="Hug L.A."/>
            <person name="Sharon I."/>
            <person name="Castelle C.J."/>
            <person name="Probst A.J."/>
            <person name="Thomas B.C."/>
            <person name="Singh A."/>
            <person name="Wilkins M.J."/>
            <person name="Karaoz U."/>
            <person name="Brodie E.L."/>
            <person name="Williams K.H."/>
            <person name="Hubbard S.S."/>
            <person name="Banfield J.F."/>
        </authorList>
    </citation>
    <scope>NUCLEOTIDE SEQUENCE [LARGE SCALE GENOMIC DNA]</scope>
</reference>
<dbReference type="Gene3D" id="1.10.1510.10">
    <property type="entry name" value="Uncharacterised protein YqeY/AIM41 PF09424, N-terminal domain"/>
    <property type="match status" value="1"/>
</dbReference>
<dbReference type="EMBL" id="MGBG01000018">
    <property type="protein sequence ID" value="OGK64653.1"/>
    <property type="molecule type" value="Genomic_DNA"/>
</dbReference>
<evidence type="ECO:0008006" key="3">
    <source>
        <dbReference type="Google" id="ProtNLM"/>
    </source>
</evidence>
<dbReference type="PANTHER" id="PTHR28055:SF1">
    <property type="entry name" value="ALTERED INHERITANCE OF MITOCHONDRIA PROTEIN 41, MITOCHONDRIAL"/>
    <property type="match status" value="1"/>
</dbReference>
<dbReference type="InterPro" id="IPR019004">
    <property type="entry name" value="YqeY/Aim41"/>
</dbReference>
<dbReference type="Pfam" id="PF09424">
    <property type="entry name" value="YqeY"/>
    <property type="match status" value="1"/>
</dbReference>
<accession>A0A1F7K9Y0</accession>
<dbReference type="PANTHER" id="PTHR28055">
    <property type="entry name" value="ALTERED INHERITANCE OF MITOCHONDRIA PROTEIN 41, MITOCHONDRIAL"/>
    <property type="match status" value="1"/>
</dbReference>
<comment type="caution">
    <text evidence="1">The sequence shown here is derived from an EMBL/GenBank/DDBJ whole genome shotgun (WGS) entry which is preliminary data.</text>
</comment>
<dbReference type="InterPro" id="IPR042184">
    <property type="entry name" value="YqeY/Aim41_N"/>
</dbReference>
<dbReference type="InterPro" id="IPR023168">
    <property type="entry name" value="GatB_Yqey_C_2"/>
</dbReference>